<evidence type="ECO:0000259" key="3">
    <source>
        <dbReference type="Pfam" id="PF03061"/>
    </source>
</evidence>
<dbReference type="InterPro" id="IPR039298">
    <property type="entry name" value="ACOT13"/>
</dbReference>
<evidence type="ECO:0000313" key="5">
    <source>
        <dbReference type="Proteomes" id="UP000652430"/>
    </source>
</evidence>
<dbReference type="SUPFAM" id="SSF54637">
    <property type="entry name" value="Thioesterase/thiol ester dehydrase-isomerase"/>
    <property type="match status" value="1"/>
</dbReference>
<keyword evidence="2" id="KW-0378">Hydrolase</keyword>
<comment type="caution">
    <text evidence="4">The sequence shown here is derived from an EMBL/GenBank/DDBJ whole genome shotgun (WGS) entry which is preliminary data.</text>
</comment>
<dbReference type="Proteomes" id="UP000652430">
    <property type="component" value="Unassembled WGS sequence"/>
</dbReference>
<evidence type="ECO:0000313" key="4">
    <source>
        <dbReference type="EMBL" id="GHH19896.1"/>
    </source>
</evidence>
<dbReference type="PANTHER" id="PTHR21660:SF1">
    <property type="entry name" value="ACYL-COENZYME A THIOESTERASE 13"/>
    <property type="match status" value="1"/>
</dbReference>
<keyword evidence="5" id="KW-1185">Reference proteome</keyword>
<name>A0ABQ3LLG3_9SPHN</name>
<dbReference type="InterPro" id="IPR003736">
    <property type="entry name" value="PAAI_dom"/>
</dbReference>
<dbReference type="InterPro" id="IPR006683">
    <property type="entry name" value="Thioestr_dom"/>
</dbReference>
<accession>A0ABQ3LLG3</accession>
<feature type="domain" description="Thioesterase" evidence="3">
    <location>
        <begin position="14"/>
        <end position="84"/>
    </location>
</feature>
<dbReference type="NCBIfam" id="TIGR00369">
    <property type="entry name" value="unchar_dom_1"/>
    <property type="match status" value="1"/>
</dbReference>
<evidence type="ECO:0000256" key="2">
    <source>
        <dbReference type="ARBA" id="ARBA00022801"/>
    </source>
</evidence>
<evidence type="ECO:0000256" key="1">
    <source>
        <dbReference type="ARBA" id="ARBA00008324"/>
    </source>
</evidence>
<sequence length="100" mass="10485">MVMPIRPDLTQHRGTVHGGVIGSLADNVCGYAVASVAGAIVTSSYTLHLLAPTIGERIRAFGRSIHAGGRLATATADLYAENGEDRTLVATAFATFVLFR</sequence>
<proteinExistence type="inferred from homology"/>
<dbReference type="PANTHER" id="PTHR21660">
    <property type="entry name" value="THIOESTERASE SUPERFAMILY MEMBER-RELATED"/>
    <property type="match status" value="1"/>
</dbReference>
<comment type="similarity">
    <text evidence="1">Belongs to the thioesterase PaaI family.</text>
</comment>
<dbReference type="Gene3D" id="3.10.129.10">
    <property type="entry name" value="Hotdog Thioesterase"/>
    <property type="match status" value="1"/>
</dbReference>
<gene>
    <name evidence="4" type="ORF">GCM10008023_27190</name>
</gene>
<dbReference type="Pfam" id="PF03061">
    <property type="entry name" value="4HBT"/>
    <property type="match status" value="1"/>
</dbReference>
<dbReference type="CDD" id="cd03443">
    <property type="entry name" value="PaaI_thioesterase"/>
    <property type="match status" value="1"/>
</dbReference>
<reference evidence="5" key="1">
    <citation type="journal article" date="2019" name="Int. J. Syst. Evol. Microbiol.">
        <title>The Global Catalogue of Microorganisms (GCM) 10K type strain sequencing project: providing services to taxonomists for standard genome sequencing and annotation.</title>
        <authorList>
            <consortium name="The Broad Institute Genomics Platform"/>
            <consortium name="The Broad Institute Genome Sequencing Center for Infectious Disease"/>
            <person name="Wu L."/>
            <person name="Ma J."/>
        </authorList>
    </citation>
    <scope>NUCLEOTIDE SEQUENCE [LARGE SCALE GENOMIC DNA]</scope>
    <source>
        <strain evidence="5">CGMCC 1.8957</strain>
    </source>
</reference>
<protein>
    <recommendedName>
        <fullName evidence="3">Thioesterase domain-containing protein</fullName>
    </recommendedName>
</protein>
<dbReference type="InterPro" id="IPR029069">
    <property type="entry name" value="HotDog_dom_sf"/>
</dbReference>
<dbReference type="EMBL" id="BNAQ01000004">
    <property type="protein sequence ID" value="GHH19896.1"/>
    <property type="molecule type" value="Genomic_DNA"/>
</dbReference>
<organism evidence="4 5">
    <name type="scientific">Sphingomonas glacialis</name>
    <dbReference type="NCBI Taxonomy" id="658225"/>
    <lineage>
        <taxon>Bacteria</taxon>
        <taxon>Pseudomonadati</taxon>
        <taxon>Pseudomonadota</taxon>
        <taxon>Alphaproteobacteria</taxon>
        <taxon>Sphingomonadales</taxon>
        <taxon>Sphingomonadaceae</taxon>
        <taxon>Sphingomonas</taxon>
    </lineage>
</organism>